<feature type="domain" description="Beta-lactamase-related" evidence="3">
    <location>
        <begin position="193"/>
        <end position="473"/>
    </location>
</feature>
<name>A0A892I8C4_9BURK</name>
<evidence type="ECO:0000313" key="4">
    <source>
        <dbReference type="EMBL" id="QRO79335.1"/>
    </source>
</evidence>
<feature type="compositionally biased region" description="Low complexity" evidence="1">
    <location>
        <begin position="125"/>
        <end position="136"/>
    </location>
</feature>
<protein>
    <submittedName>
        <fullName evidence="4">Serine hydrolase</fullName>
    </submittedName>
</protein>
<dbReference type="RefSeq" id="WP_035974671.1">
    <property type="nucleotide sequence ID" value="NZ_CABVPR010000019.1"/>
</dbReference>
<dbReference type="InterPro" id="IPR050789">
    <property type="entry name" value="Diverse_Enzym_Activities"/>
</dbReference>
<dbReference type="PANTHER" id="PTHR43283">
    <property type="entry name" value="BETA-LACTAMASE-RELATED"/>
    <property type="match status" value="1"/>
</dbReference>
<dbReference type="InterPro" id="IPR012338">
    <property type="entry name" value="Beta-lactam/transpept-like"/>
</dbReference>
<evidence type="ECO:0000313" key="5">
    <source>
        <dbReference type="Proteomes" id="UP000625568"/>
    </source>
</evidence>
<dbReference type="AlphaFoldDB" id="A0A892I8C4"/>
<dbReference type="InterPro" id="IPR001466">
    <property type="entry name" value="Beta-lactam-related"/>
</dbReference>
<sequence>MTLPLRPLIRYGVAVALVGAIGYAGYMLSRLAPIATGYAAKALCSGVFVSRRPPASVIDVDIMAGVHPLLNLVRPAIDPEHRRAVATFAGFARREADFRPGLGCTLALAPTDGVLPAALPPFPASPAVSPTDSPAGSPAPSPADPPAVSPTDPPARSPARPPADPPAAPPADIDARKLQTALDRAFDEPDPARPRRTRAVVVMWRGRVIAERYASGFTADTPLPGWSMTKTVTAALAGVLVAQHKLSPDASSLLPEWRGTGDRRAAITLDELLRMTSGLQFNEDYDDPLSDVTVMLFTQPDTARFASAKPLVAAPGTLWSYSSGTSAIVARVMREAMGGSEADYLAFPRRALFAPLEMRSAVFEPDASGTLGSASFMYASARDWARFGQLLLQDGVWNGQRLLPEGWVRYLTRATPEAPRGEFGAHLWVKVPAPFDDRDPHARALPADAFHAVGHEGQFVSVIPSRELVVVRLGLSRPESAWNHDAFLARVLDAVPAAPAAGAREGM</sequence>
<keyword evidence="2" id="KW-1133">Transmembrane helix</keyword>
<dbReference type="Pfam" id="PF00144">
    <property type="entry name" value="Beta-lactamase"/>
    <property type="match status" value="1"/>
</dbReference>
<keyword evidence="4" id="KW-0378">Hydrolase</keyword>
<evidence type="ECO:0000259" key="3">
    <source>
        <dbReference type="Pfam" id="PF00144"/>
    </source>
</evidence>
<feature type="region of interest" description="Disordered" evidence="1">
    <location>
        <begin position="125"/>
        <end position="172"/>
    </location>
</feature>
<dbReference type="Gene3D" id="3.40.710.10">
    <property type="entry name" value="DD-peptidase/beta-lactamase superfamily"/>
    <property type="match status" value="1"/>
</dbReference>
<gene>
    <name evidence="4" type="ORF">I6K02_22545</name>
</gene>
<keyword evidence="5" id="KW-1185">Reference proteome</keyword>
<dbReference type="GO" id="GO:0016787">
    <property type="term" value="F:hydrolase activity"/>
    <property type="evidence" value="ECO:0007669"/>
    <property type="project" value="UniProtKB-KW"/>
</dbReference>
<dbReference type="PANTHER" id="PTHR43283:SF7">
    <property type="entry name" value="BETA-LACTAMASE-RELATED DOMAIN-CONTAINING PROTEIN"/>
    <property type="match status" value="1"/>
</dbReference>
<keyword evidence="2" id="KW-0472">Membrane</keyword>
<proteinExistence type="predicted"/>
<dbReference type="SUPFAM" id="SSF56601">
    <property type="entry name" value="beta-lactamase/transpeptidase-like"/>
    <property type="match status" value="1"/>
</dbReference>
<dbReference type="Proteomes" id="UP000625568">
    <property type="component" value="Chromosome 2"/>
</dbReference>
<dbReference type="EMBL" id="CP069483">
    <property type="protein sequence ID" value="QRO79335.1"/>
    <property type="molecule type" value="Genomic_DNA"/>
</dbReference>
<keyword evidence="2" id="KW-0812">Transmembrane</keyword>
<dbReference type="GeneID" id="93129191"/>
<feature type="compositionally biased region" description="Pro residues" evidence="1">
    <location>
        <begin position="137"/>
        <end position="169"/>
    </location>
</feature>
<reference evidence="4 5" key="1">
    <citation type="submission" date="2021-02" db="EMBL/GenBank/DDBJ databases">
        <title>FDA dAtabase for Regulatory Grade micrObial Sequences (FDA-ARGOS): Supporting development and validation of Infectious Disease Dx tests.</title>
        <authorList>
            <person name="Minogue T."/>
            <person name="Wolcott M."/>
            <person name="Wasieloski L."/>
            <person name="Aguilar W."/>
            <person name="Moore D."/>
            <person name="Jaissle J."/>
            <person name="Tallon L."/>
            <person name="Sadzewicz L."/>
            <person name="Zhao X."/>
            <person name="Boylan J."/>
            <person name="Ott S."/>
            <person name="Bowen H."/>
            <person name="Vavikolanu K."/>
            <person name="Mehta A."/>
            <person name="Aluvathingal J."/>
            <person name="Nadendla S."/>
            <person name="Yan Y."/>
            <person name="Sichtig H."/>
        </authorList>
    </citation>
    <scope>NUCLEOTIDE SEQUENCE [LARGE SCALE GENOMIC DNA]</scope>
    <source>
        <strain evidence="4 5">FDAARGOS_1272</strain>
    </source>
</reference>
<accession>A0A892I8C4</accession>
<feature type="transmembrane region" description="Helical" evidence="2">
    <location>
        <begin position="7"/>
        <end position="28"/>
    </location>
</feature>
<evidence type="ECO:0000256" key="2">
    <source>
        <dbReference type="SAM" id="Phobius"/>
    </source>
</evidence>
<organism evidence="4 5">
    <name type="scientific">Burkholderia dolosa</name>
    <dbReference type="NCBI Taxonomy" id="152500"/>
    <lineage>
        <taxon>Bacteria</taxon>
        <taxon>Pseudomonadati</taxon>
        <taxon>Pseudomonadota</taxon>
        <taxon>Betaproteobacteria</taxon>
        <taxon>Burkholderiales</taxon>
        <taxon>Burkholderiaceae</taxon>
        <taxon>Burkholderia</taxon>
        <taxon>Burkholderia cepacia complex</taxon>
    </lineage>
</organism>
<evidence type="ECO:0000256" key="1">
    <source>
        <dbReference type="SAM" id="MobiDB-lite"/>
    </source>
</evidence>